<organism evidence="1 2">
    <name type="scientific">Desertifilum tharense IPPAS B-1220</name>
    <dbReference type="NCBI Taxonomy" id="1781255"/>
    <lineage>
        <taxon>Bacteria</taxon>
        <taxon>Bacillati</taxon>
        <taxon>Cyanobacteriota</taxon>
        <taxon>Cyanophyceae</taxon>
        <taxon>Desertifilales</taxon>
        <taxon>Desertifilaceae</taxon>
        <taxon>Desertifilum</taxon>
    </lineage>
</organism>
<evidence type="ECO:0000313" key="1">
    <source>
        <dbReference type="EMBL" id="XPM62207.1"/>
    </source>
</evidence>
<protein>
    <submittedName>
        <fullName evidence="1">Calcium-binding protein</fullName>
    </submittedName>
</protein>
<dbReference type="EMBL" id="CP182909">
    <property type="protein sequence ID" value="XPM62207.1"/>
    <property type="molecule type" value="Genomic_DNA"/>
</dbReference>
<proteinExistence type="predicted"/>
<dbReference type="Proteomes" id="UP000095472">
    <property type="component" value="Chromosome"/>
</dbReference>
<gene>
    <name evidence="1" type="ORF">BH720_020510</name>
</gene>
<reference evidence="1 2" key="1">
    <citation type="journal article" date="2016" name="Genome Announc.">
        <title>Draft Genome Sequence of the Thermotolerant Cyanobacterium Desertifilum sp. IPPAS B-1220.</title>
        <authorList>
            <person name="Mironov K.S."/>
            <person name="Sinetova M.A."/>
            <person name="Bolatkhan K."/>
            <person name="Zayadan B.K."/>
            <person name="Ustinova V.V."/>
            <person name="Kupriyanova E.V."/>
            <person name="Skrypnik A.N."/>
            <person name="Gogoleva N.E."/>
            <person name="Gogolev Y.V."/>
            <person name="Los D.A."/>
        </authorList>
    </citation>
    <scope>NUCLEOTIDE SEQUENCE [LARGE SCALE GENOMIC DNA]</scope>
    <source>
        <strain evidence="1 2">IPPAS B-1220</strain>
    </source>
</reference>
<accession>A0ACD5GND2</accession>
<evidence type="ECO:0000313" key="2">
    <source>
        <dbReference type="Proteomes" id="UP000095472"/>
    </source>
</evidence>
<keyword evidence="2" id="KW-1185">Reference proteome</keyword>
<name>A0ACD5GND2_9CYAN</name>
<sequence>MIISGMETLSSNLNESSYLSKSPDVNSVVDSESQQTFRQLGTLETQNASFGIDNVYLLSIDADTFSGSPDNDWIIGLSGDDVIWGLQGNDRLLGNQGNDTLHGNEGDDTIHGGKGDDSIRGGKGNDLLLGDLGDDTLWGDRGSNTLQGGEGSDVFVLTKGFGSSTLNEADFILDFGRDRNFIGLVNGLTYEALNIFQGTQDYSSDTIIQERETGEYLAVIKGILSQTLTATDFITLDSPSSPPEIIPDGAGNTLDLARDIGYLTEEKTFSDFVGDLDLDDYYQFSLESEGEFRATLEGLSANADLHLLDGTG</sequence>